<reference evidence="1" key="1">
    <citation type="journal article" date="2019" name="Environ. Microbiol.">
        <title>Fungal ecological strategies reflected in gene transcription - a case study of two litter decomposers.</title>
        <authorList>
            <person name="Barbi F."/>
            <person name="Kohler A."/>
            <person name="Barry K."/>
            <person name="Baskaran P."/>
            <person name="Daum C."/>
            <person name="Fauchery L."/>
            <person name="Ihrmark K."/>
            <person name="Kuo A."/>
            <person name="LaButti K."/>
            <person name="Lipzen A."/>
            <person name="Morin E."/>
            <person name="Grigoriev I.V."/>
            <person name="Henrissat B."/>
            <person name="Lindahl B."/>
            <person name="Martin F."/>
        </authorList>
    </citation>
    <scope>NUCLEOTIDE SEQUENCE</scope>
    <source>
        <strain evidence="1">JB14</strain>
    </source>
</reference>
<organism evidence="1 2">
    <name type="scientific">Gymnopus androsaceus JB14</name>
    <dbReference type="NCBI Taxonomy" id="1447944"/>
    <lineage>
        <taxon>Eukaryota</taxon>
        <taxon>Fungi</taxon>
        <taxon>Dikarya</taxon>
        <taxon>Basidiomycota</taxon>
        <taxon>Agaricomycotina</taxon>
        <taxon>Agaricomycetes</taxon>
        <taxon>Agaricomycetidae</taxon>
        <taxon>Agaricales</taxon>
        <taxon>Marasmiineae</taxon>
        <taxon>Omphalotaceae</taxon>
        <taxon>Gymnopus</taxon>
    </lineage>
</organism>
<gene>
    <name evidence="1" type="ORF">BT96DRAFT_942112</name>
</gene>
<sequence length="157" mass="17924">MKIVIFDYYKVFYNFYITQLSILVLMQQPRENGLSMEGEESIQLLNLQLFQPFCAHVMLEFARNACPSFLLELPRCMVEYALIPFGFILGAAAAPKYHEHTLLGLLYLSLLIDKDSPTRLKKLSPYCTKNFGGTLRSKHPVNTGARHLIVVTIHLAM</sequence>
<evidence type="ECO:0000313" key="1">
    <source>
        <dbReference type="EMBL" id="KAE9395893.1"/>
    </source>
</evidence>
<protein>
    <submittedName>
        <fullName evidence="1">Uncharacterized protein</fullName>
    </submittedName>
</protein>
<dbReference type="AlphaFoldDB" id="A0A6A4HDX8"/>
<name>A0A6A4HDX8_9AGAR</name>
<dbReference type="Proteomes" id="UP000799118">
    <property type="component" value="Unassembled WGS sequence"/>
</dbReference>
<keyword evidence="2" id="KW-1185">Reference proteome</keyword>
<evidence type="ECO:0000313" key="2">
    <source>
        <dbReference type="Proteomes" id="UP000799118"/>
    </source>
</evidence>
<proteinExistence type="predicted"/>
<dbReference type="EMBL" id="ML769523">
    <property type="protein sequence ID" value="KAE9395893.1"/>
    <property type="molecule type" value="Genomic_DNA"/>
</dbReference>
<accession>A0A6A4HDX8</accession>